<sequence length="324" mass="36687">MKYIDMHCDTILTVPDDGSSELLINNPKASVDFDRLRQSDAMAQFYAIFLMNEEMFKEEGKKYIPDDEYILRSVNMLKEAVKNTNYMEMAYNYNDLMNNSSNDKISALLTIEDGRSATSIEKIKHYHDLGIRLITLTWNFENSIGYPNSDDKTIMQKGLKNYGFEAVEYMNEIGMLVDVSHLSDGGFYDVASIAKKPFVASHSNSRALSPHNRNLTDEMIKIIAEKGGAIGLNFAPEFLAKDITNTHCKIELMINHLNYIKNIGGEDVIALGSDFDGIQGNLEISGSHEMPKLFDALKNNGWSETQLEKLTHQNMLRVIKETLK</sequence>
<dbReference type="InterPro" id="IPR032466">
    <property type="entry name" value="Metal_Hydrolase"/>
</dbReference>
<proteinExistence type="predicted"/>
<dbReference type="GO" id="GO:0006508">
    <property type="term" value="P:proteolysis"/>
    <property type="evidence" value="ECO:0007669"/>
    <property type="project" value="InterPro"/>
</dbReference>
<dbReference type="RefSeq" id="WP_079589529.1">
    <property type="nucleotide sequence ID" value="NZ_FUYN01000003.1"/>
</dbReference>
<organism evidence="1 2">
    <name type="scientific">Acetoanaerobium noterae</name>
    <dbReference type="NCBI Taxonomy" id="745369"/>
    <lineage>
        <taxon>Bacteria</taxon>
        <taxon>Bacillati</taxon>
        <taxon>Bacillota</taxon>
        <taxon>Clostridia</taxon>
        <taxon>Peptostreptococcales</taxon>
        <taxon>Filifactoraceae</taxon>
        <taxon>Acetoanaerobium</taxon>
    </lineage>
</organism>
<dbReference type="Pfam" id="PF01244">
    <property type="entry name" value="Peptidase_M19"/>
    <property type="match status" value="1"/>
</dbReference>
<evidence type="ECO:0000313" key="1">
    <source>
        <dbReference type="EMBL" id="SKB47614.1"/>
    </source>
</evidence>
<accession>A0A1T5BJZ4</accession>
<dbReference type="SUPFAM" id="SSF51556">
    <property type="entry name" value="Metallo-dependent hydrolases"/>
    <property type="match status" value="1"/>
</dbReference>
<dbReference type="PANTHER" id="PTHR10443">
    <property type="entry name" value="MICROSOMAL DIPEPTIDASE"/>
    <property type="match status" value="1"/>
</dbReference>
<dbReference type="PANTHER" id="PTHR10443:SF12">
    <property type="entry name" value="DIPEPTIDASE"/>
    <property type="match status" value="1"/>
</dbReference>
<dbReference type="InterPro" id="IPR008257">
    <property type="entry name" value="Pept_M19"/>
</dbReference>
<dbReference type="PROSITE" id="PS51365">
    <property type="entry name" value="RENAL_DIPEPTIDASE_2"/>
    <property type="match status" value="1"/>
</dbReference>
<gene>
    <name evidence="1" type="ORF">SAMN02745120_1681</name>
</gene>
<dbReference type="Gene3D" id="3.20.20.140">
    <property type="entry name" value="Metal-dependent hydrolases"/>
    <property type="match status" value="1"/>
</dbReference>
<reference evidence="2" key="1">
    <citation type="submission" date="2017-02" db="EMBL/GenBank/DDBJ databases">
        <authorList>
            <person name="Varghese N."/>
            <person name="Submissions S."/>
        </authorList>
    </citation>
    <scope>NUCLEOTIDE SEQUENCE [LARGE SCALE GENOMIC DNA]</scope>
    <source>
        <strain evidence="2">ATCC 35199</strain>
    </source>
</reference>
<dbReference type="GO" id="GO:0070573">
    <property type="term" value="F:metallodipeptidase activity"/>
    <property type="evidence" value="ECO:0007669"/>
    <property type="project" value="InterPro"/>
</dbReference>
<dbReference type="Proteomes" id="UP000243406">
    <property type="component" value="Unassembled WGS sequence"/>
</dbReference>
<dbReference type="EMBL" id="FUYN01000003">
    <property type="protein sequence ID" value="SKB47614.1"/>
    <property type="molecule type" value="Genomic_DNA"/>
</dbReference>
<evidence type="ECO:0000313" key="2">
    <source>
        <dbReference type="Proteomes" id="UP000243406"/>
    </source>
</evidence>
<keyword evidence="2" id="KW-1185">Reference proteome</keyword>
<name>A0A1T5BJZ4_9FIRM</name>
<dbReference type="AlphaFoldDB" id="A0A1T5BJZ4"/>
<protein>
    <submittedName>
        <fullName evidence="1">Membrane dipeptidase</fullName>
    </submittedName>
</protein>
<dbReference type="OrthoDB" id="9804920at2"/>